<dbReference type="GO" id="GO:0005737">
    <property type="term" value="C:cytoplasm"/>
    <property type="evidence" value="ECO:0007669"/>
    <property type="project" value="TreeGrafter"/>
</dbReference>
<gene>
    <name evidence="1" type="ORF">ECRASSUSDP1_LOCUS26309</name>
</gene>
<dbReference type="PANTHER" id="PTHR21255">
    <property type="entry name" value="T-COMPLEX-ASSOCIATED-TESTIS-EXPRESSED 1/ DYNEIN LIGHT CHAIN"/>
    <property type="match status" value="1"/>
</dbReference>
<keyword evidence="2" id="KW-1185">Reference proteome</keyword>
<dbReference type="Gene3D" id="3.30.1140.40">
    <property type="entry name" value="Tctex-1"/>
    <property type="match status" value="1"/>
</dbReference>
<dbReference type="Pfam" id="PF03645">
    <property type="entry name" value="Tctex-1"/>
    <property type="match status" value="1"/>
</dbReference>
<sequence length="116" mass="13073">MDDDYDDDDEHEFVSKKVEIIAQNAINSVVQGEQITYAKEKVNDWCRQIIEGCLKELAKLEKMFKYVVTCIIQQKNGCGLQTAATAFWKDDTDGLIGVEVETPTFSCIVTIFAISI</sequence>
<dbReference type="CDD" id="cd21455">
    <property type="entry name" value="DLC-like_DYNLT1_DYNLT3"/>
    <property type="match status" value="1"/>
</dbReference>
<evidence type="ECO:0000313" key="1">
    <source>
        <dbReference type="EMBL" id="CAI2384774.1"/>
    </source>
</evidence>
<accession>A0AAD1Y4Y2</accession>
<dbReference type="GO" id="GO:0005868">
    <property type="term" value="C:cytoplasmic dynein complex"/>
    <property type="evidence" value="ECO:0007669"/>
    <property type="project" value="TreeGrafter"/>
</dbReference>
<comment type="caution">
    <text evidence="1">The sequence shown here is derived from an EMBL/GenBank/DDBJ whole genome shotgun (WGS) entry which is preliminary data.</text>
</comment>
<protein>
    <submittedName>
        <fullName evidence="1">Uncharacterized protein</fullName>
    </submittedName>
</protein>
<reference evidence="1" key="1">
    <citation type="submission" date="2023-07" db="EMBL/GenBank/DDBJ databases">
        <authorList>
            <consortium name="AG Swart"/>
            <person name="Singh M."/>
            <person name="Singh A."/>
            <person name="Seah K."/>
            <person name="Emmerich C."/>
        </authorList>
    </citation>
    <scope>NUCLEOTIDE SEQUENCE</scope>
    <source>
        <strain evidence="1">DP1</strain>
    </source>
</reference>
<dbReference type="InterPro" id="IPR038586">
    <property type="entry name" value="Tctex-1-like_sf"/>
</dbReference>
<dbReference type="AlphaFoldDB" id="A0AAD1Y4Y2"/>
<dbReference type="Proteomes" id="UP001295684">
    <property type="component" value="Unassembled WGS sequence"/>
</dbReference>
<evidence type="ECO:0000313" key="2">
    <source>
        <dbReference type="Proteomes" id="UP001295684"/>
    </source>
</evidence>
<dbReference type="InterPro" id="IPR005334">
    <property type="entry name" value="Tctex-1-like"/>
</dbReference>
<organism evidence="1 2">
    <name type="scientific">Euplotes crassus</name>
    <dbReference type="NCBI Taxonomy" id="5936"/>
    <lineage>
        <taxon>Eukaryota</taxon>
        <taxon>Sar</taxon>
        <taxon>Alveolata</taxon>
        <taxon>Ciliophora</taxon>
        <taxon>Intramacronucleata</taxon>
        <taxon>Spirotrichea</taxon>
        <taxon>Hypotrichia</taxon>
        <taxon>Euplotida</taxon>
        <taxon>Euplotidae</taxon>
        <taxon>Moneuplotes</taxon>
    </lineage>
</organism>
<dbReference type="PANTHER" id="PTHR21255:SF4">
    <property type="entry name" value="DYNEIN LIGHT CHAIN TCTEX-TYPE"/>
    <property type="match status" value="1"/>
</dbReference>
<proteinExistence type="predicted"/>
<dbReference type="EMBL" id="CAMPGE010027116">
    <property type="protein sequence ID" value="CAI2384774.1"/>
    <property type="molecule type" value="Genomic_DNA"/>
</dbReference>
<dbReference type="GO" id="GO:0045505">
    <property type="term" value="F:dynein intermediate chain binding"/>
    <property type="evidence" value="ECO:0007669"/>
    <property type="project" value="TreeGrafter"/>
</dbReference>
<name>A0AAD1Y4Y2_EUPCR</name>
<dbReference type="GO" id="GO:0007018">
    <property type="term" value="P:microtubule-based movement"/>
    <property type="evidence" value="ECO:0007669"/>
    <property type="project" value="TreeGrafter"/>
</dbReference>